<dbReference type="InterPro" id="IPR036388">
    <property type="entry name" value="WH-like_DNA-bd_sf"/>
</dbReference>
<dbReference type="PROSITE" id="PS50005">
    <property type="entry name" value="TPR"/>
    <property type="match status" value="1"/>
</dbReference>
<feature type="repeat" description="TPR" evidence="5">
    <location>
        <begin position="826"/>
        <end position="859"/>
    </location>
</feature>
<keyword evidence="9" id="KW-1185">Reference proteome</keyword>
<dbReference type="PANTHER" id="PTHR35807:SF1">
    <property type="entry name" value="TRANSCRIPTIONAL REGULATOR REDD"/>
    <property type="match status" value="1"/>
</dbReference>
<dbReference type="PROSITE" id="PS51755">
    <property type="entry name" value="OMPR_PHOB"/>
    <property type="match status" value="1"/>
</dbReference>
<keyword evidence="5" id="KW-0802">TPR repeat</keyword>
<dbReference type="InterPro" id="IPR051677">
    <property type="entry name" value="AfsR-DnrI-RedD_regulator"/>
</dbReference>
<dbReference type="Pfam" id="PF13424">
    <property type="entry name" value="TPR_12"/>
    <property type="match status" value="1"/>
</dbReference>
<dbReference type="InterPro" id="IPR027417">
    <property type="entry name" value="P-loop_NTPase"/>
</dbReference>
<accession>A0ABU4V657</accession>
<evidence type="ECO:0000256" key="2">
    <source>
        <dbReference type="ARBA" id="ARBA00023015"/>
    </source>
</evidence>
<dbReference type="SUPFAM" id="SSF48452">
    <property type="entry name" value="TPR-like"/>
    <property type="match status" value="3"/>
</dbReference>
<reference evidence="8 9" key="1">
    <citation type="submission" date="2023-11" db="EMBL/GenBank/DDBJ databases">
        <title>Lentzea sokolovensis, sp. nov., Lentzea kristufkii, sp. nov., and Lentzea miocenensis, sp. nov., rare actinobacteria from Sokolov Coal Basin, Miocene lacustrine sediment, Czech Republic.</title>
        <authorList>
            <person name="Lara A."/>
            <person name="Kotroba L."/>
            <person name="Nouioui I."/>
            <person name="Neumann-Schaal M."/>
            <person name="Mast Y."/>
            <person name="Chronakova A."/>
        </authorList>
    </citation>
    <scope>NUCLEOTIDE SEQUENCE [LARGE SCALE GENOMIC DNA]</scope>
    <source>
        <strain evidence="8 9">BCCO 10_0061</strain>
    </source>
</reference>
<evidence type="ECO:0000256" key="3">
    <source>
        <dbReference type="ARBA" id="ARBA00023125"/>
    </source>
</evidence>
<protein>
    <submittedName>
        <fullName evidence="8">BTAD domain-containing putative transcriptional regulator</fullName>
    </submittedName>
</protein>
<dbReference type="SUPFAM" id="SSF52540">
    <property type="entry name" value="P-loop containing nucleoside triphosphate hydrolases"/>
    <property type="match status" value="1"/>
</dbReference>
<evidence type="ECO:0000256" key="5">
    <source>
        <dbReference type="PROSITE-ProRule" id="PRU00339"/>
    </source>
</evidence>
<dbReference type="InterPro" id="IPR016032">
    <property type="entry name" value="Sig_transdc_resp-reg_C-effctor"/>
</dbReference>
<dbReference type="EMBL" id="JAXAVU010000014">
    <property type="protein sequence ID" value="MDX8147219.1"/>
    <property type="molecule type" value="Genomic_DNA"/>
</dbReference>
<sequence length="1029" mass="111848">MTRTSKGPSSTLPPAGEQGLRINLLGSLECWAGNRRIHLGGPVQERVMVALLLDVGQVMSVSQLVDFVWDEEPPATATHQVRKAVARLRQLIPSGGEMILTEGPGYRVELPVEQLDLKVFLDLLEKAGKATSRQSWEEAAAHLRAAVALRRGEVLAGSGGQAIQTAEVALRERYLDAVEQLTDLRLARGDSRELVSELREHVGANPLREKLRSQLMLALYRCGRQAHALNEYQQLSRLLAEELGIDPSRELSALYERILRNDPALGAPAQIEAPVADSPVLPVAKAVQRPALRSLPYDLTDFIGREPELTALQGILSEPAGQGPQVVAIDGMGGVGKTSLAVRFAYLMADSYPDGQFALDLCGYTAGGTPVPPQVAAEKLLGMLGVETDALPSEADARIALWRTMTTESRLLVLLDNVCDVAQVLPLLPQSGQALVLVTSRTRLIDLDGAHWMTLGTMTNEDGAAMAAQVLGGRRAAAEPEAVAELVALCGHLPLALRIALSRLGNRPRWPISYLVDRMSDESRLLDELKSGERGVDLSLRMSYEGLASRHRTAFRMLGVCPGRDVDVYSSAALLGMSALNAEAVLEVLLDAHMLKQHEIGCYTFHDLVRSFVRQLTHAESGDEVLAETRAAFARLLEYYVRATDQACDVLFPGRAVLRGTPIAETFELPQMSTDEAARKWTYREQATLREALVLAHERGFDSQVVRLARNVVFLLDADGLFEEFAEVARLAVVSSRKVGDAELVRFSLSNLAVANWKLGRLEAGIEAVSEALAVANAIDDRRGVAKDTGVLGLLVLTSGRHDEARTLLEEAIRIKRELGAGRAEAESLVNLGTLHEQRGDYAEAIAVGERALLLNRELGVQENEVVTLAYLAMTRLAMGDVTRADELLATARDLTLTAGVPGDIALVYVLSALVVHRQGRTAEARQFAALGLGLGHQKVRWTPLRSIVIDNLAARLHRAQSELAEAWTLHERALALATRIGCRIEEARALAGLAEICDRRGEDERARSLAQRADALFESLGVPRGARI</sequence>
<dbReference type="PANTHER" id="PTHR35807">
    <property type="entry name" value="TRANSCRIPTIONAL REGULATOR REDD-RELATED"/>
    <property type="match status" value="1"/>
</dbReference>
<organism evidence="8 9">
    <name type="scientific">Lentzea sokolovensis</name>
    <dbReference type="NCBI Taxonomy" id="3095429"/>
    <lineage>
        <taxon>Bacteria</taxon>
        <taxon>Bacillati</taxon>
        <taxon>Actinomycetota</taxon>
        <taxon>Actinomycetes</taxon>
        <taxon>Pseudonocardiales</taxon>
        <taxon>Pseudonocardiaceae</taxon>
        <taxon>Lentzea</taxon>
    </lineage>
</organism>
<dbReference type="Pfam" id="PF00931">
    <property type="entry name" value="NB-ARC"/>
    <property type="match status" value="1"/>
</dbReference>
<evidence type="ECO:0000313" key="8">
    <source>
        <dbReference type="EMBL" id="MDX8147219.1"/>
    </source>
</evidence>
<dbReference type="SUPFAM" id="SSF46894">
    <property type="entry name" value="C-terminal effector domain of the bipartite response regulators"/>
    <property type="match status" value="1"/>
</dbReference>
<dbReference type="InterPro" id="IPR002182">
    <property type="entry name" value="NB-ARC"/>
</dbReference>
<dbReference type="Gene3D" id="1.10.10.10">
    <property type="entry name" value="Winged helix-like DNA-binding domain superfamily/Winged helix DNA-binding domain"/>
    <property type="match status" value="2"/>
</dbReference>
<evidence type="ECO:0000256" key="1">
    <source>
        <dbReference type="ARBA" id="ARBA00005820"/>
    </source>
</evidence>
<name>A0ABU4V657_9PSEU</name>
<keyword evidence="2" id="KW-0805">Transcription regulation</keyword>
<dbReference type="Gene3D" id="3.40.50.300">
    <property type="entry name" value="P-loop containing nucleotide triphosphate hydrolases"/>
    <property type="match status" value="1"/>
</dbReference>
<dbReference type="SMART" id="SM00862">
    <property type="entry name" value="Trans_reg_C"/>
    <property type="match status" value="1"/>
</dbReference>
<dbReference type="CDD" id="cd15831">
    <property type="entry name" value="BTAD"/>
    <property type="match status" value="1"/>
</dbReference>
<keyword evidence="4" id="KW-0804">Transcription</keyword>
<dbReference type="InterPro" id="IPR019734">
    <property type="entry name" value="TPR_rpt"/>
</dbReference>
<evidence type="ECO:0000313" key="9">
    <source>
        <dbReference type="Proteomes" id="UP001285352"/>
    </source>
</evidence>
<evidence type="ECO:0000259" key="7">
    <source>
        <dbReference type="PROSITE" id="PS51755"/>
    </source>
</evidence>
<dbReference type="SMART" id="SM00028">
    <property type="entry name" value="TPR"/>
    <property type="match status" value="4"/>
</dbReference>
<feature type="domain" description="OmpR/PhoB-type" evidence="7">
    <location>
        <begin position="9"/>
        <end position="110"/>
    </location>
</feature>
<dbReference type="InterPro" id="IPR011990">
    <property type="entry name" value="TPR-like_helical_dom_sf"/>
</dbReference>
<keyword evidence="3 6" id="KW-0238">DNA-binding</keyword>
<dbReference type="SMART" id="SM01043">
    <property type="entry name" value="BTAD"/>
    <property type="match status" value="1"/>
</dbReference>
<dbReference type="Gene3D" id="1.25.40.10">
    <property type="entry name" value="Tetratricopeptide repeat domain"/>
    <property type="match status" value="3"/>
</dbReference>
<dbReference type="InterPro" id="IPR001867">
    <property type="entry name" value="OmpR/PhoB-type_DNA-bd"/>
</dbReference>
<comment type="similarity">
    <text evidence="1">Belongs to the AfsR/DnrI/RedD regulatory family.</text>
</comment>
<evidence type="ECO:0000256" key="6">
    <source>
        <dbReference type="PROSITE-ProRule" id="PRU01091"/>
    </source>
</evidence>
<evidence type="ECO:0000256" key="4">
    <source>
        <dbReference type="ARBA" id="ARBA00023163"/>
    </source>
</evidence>
<comment type="caution">
    <text evidence="8">The sequence shown here is derived from an EMBL/GenBank/DDBJ whole genome shotgun (WGS) entry which is preliminary data.</text>
</comment>
<dbReference type="Proteomes" id="UP001285352">
    <property type="component" value="Unassembled WGS sequence"/>
</dbReference>
<proteinExistence type="inferred from homology"/>
<dbReference type="Pfam" id="PF00486">
    <property type="entry name" value="Trans_reg_C"/>
    <property type="match status" value="1"/>
</dbReference>
<dbReference type="RefSeq" id="WP_319979280.1">
    <property type="nucleotide sequence ID" value="NZ_JAXAVU010000014.1"/>
</dbReference>
<gene>
    <name evidence="8" type="ORF">SK854_34280</name>
</gene>
<dbReference type="Pfam" id="PF03704">
    <property type="entry name" value="BTAD"/>
    <property type="match status" value="1"/>
</dbReference>
<dbReference type="InterPro" id="IPR005158">
    <property type="entry name" value="BTAD"/>
</dbReference>
<feature type="DNA-binding region" description="OmpR/PhoB-type" evidence="6">
    <location>
        <begin position="9"/>
        <end position="110"/>
    </location>
</feature>
<dbReference type="PRINTS" id="PR00364">
    <property type="entry name" value="DISEASERSIST"/>
</dbReference>